<evidence type="ECO:0000313" key="2">
    <source>
        <dbReference type="EMBL" id="KAK9496468.1"/>
    </source>
</evidence>
<feature type="compositionally biased region" description="Basic and acidic residues" evidence="1">
    <location>
        <begin position="453"/>
        <end position="466"/>
    </location>
</feature>
<feature type="region of interest" description="Disordered" evidence="1">
    <location>
        <begin position="77"/>
        <end position="156"/>
    </location>
</feature>
<protein>
    <submittedName>
        <fullName evidence="2">Uncharacterized protein</fullName>
    </submittedName>
</protein>
<feature type="compositionally biased region" description="Basic and acidic residues" evidence="1">
    <location>
        <begin position="613"/>
        <end position="622"/>
    </location>
</feature>
<dbReference type="AlphaFoldDB" id="A0AAW1CE31"/>
<reference evidence="2 3" key="1">
    <citation type="submission" date="2022-12" db="EMBL/GenBank/DDBJ databases">
        <title>Chromosome-level genome assembly of true bugs.</title>
        <authorList>
            <person name="Ma L."/>
            <person name="Li H."/>
        </authorList>
    </citation>
    <scope>NUCLEOTIDE SEQUENCE [LARGE SCALE GENOMIC DNA]</scope>
    <source>
        <strain evidence="2">Lab_2022b</strain>
    </source>
</reference>
<dbReference type="Proteomes" id="UP001461498">
    <property type="component" value="Unassembled WGS sequence"/>
</dbReference>
<feature type="compositionally biased region" description="Polar residues" evidence="1">
    <location>
        <begin position="684"/>
        <end position="699"/>
    </location>
</feature>
<evidence type="ECO:0000256" key="1">
    <source>
        <dbReference type="SAM" id="MobiDB-lite"/>
    </source>
</evidence>
<accession>A0AAW1CE31</accession>
<evidence type="ECO:0000313" key="3">
    <source>
        <dbReference type="Proteomes" id="UP001461498"/>
    </source>
</evidence>
<sequence>MMNNKNWRGGYVRIGSVRVRVSQDEGGVGDECCCGVSWSSRIPVSKNNSASSLGVPSRTSHTSLIPALDRLPKFHFGSGSDRLRAPVPPISASTTNRHQPLTNKKKSRSTDKSDSLRELTEKLKSPPSSSSTHSDKASESPPKSNPQLQSTKSNDDDLFDVKLNLAKPESRAIVGAYIQRTIPFRSASFSQVDFSPSEGKYNIRNARNIALANKANKTSGSLSLPRKKLSEGCASVSGSSTSTLPLSSNLSLDSEPIEEWSPPKNLLPADKTIDNRVNSNRSLTHPLGRRGSNPDESIPYSSIDGNGLKSLTSGGGERVLEGVKEESDTDSLATTESLVPSQSTSIEQSLVPETETTTLSDQSDRQSVTAESCDNLHVEEKPINANNARLSRQSSIQSSEESSAEILKDIIEEEPNAESAETEQITNQDCKKPKDCNRSLKALNIPPLADIRGSSKESDDLDDNKLSDNNNVSDDKSWSSSERRPAEWASSAQEEPQSPEEVNVRPIWPRNSETKWSDRPRLVCQSSEEKEEDFPPRTVQRKFPFIVRADSLSEGESDNGGRTNTSSRGSPSLFQPSDQSDGEGKFNSTRSPHPPRRYSKRPLRGPYGQMLEAEMKKPETRKFTINHDDLKFLEEYNNQSSSQTRIPIGSRPRAMDDSQLKRSYTSPEQAEPSAPKGTFKRKSNSSVSSYPHTTKTENQPVVHHQRTTSSPSQLEGCSMKKEKRPEPSHQLLAQLLKGSSERNLTESNPIHALVNSPSYWKVTHFILIRNKKSEFLKNYRKI</sequence>
<name>A0AAW1CE31_9HEMI</name>
<feature type="compositionally biased region" description="Polar residues" evidence="1">
    <location>
        <begin position="636"/>
        <end position="645"/>
    </location>
</feature>
<feature type="compositionally biased region" description="Polar residues" evidence="1">
    <location>
        <begin position="354"/>
        <end position="372"/>
    </location>
</feature>
<feature type="compositionally biased region" description="Polar residues" evidence="1">
    <location>
        <begin position="91"/>
        <end position="102"/>
    </location>
</feature>
<feature type="compositionally biased region" description="Low complexity" evidence="1">
    <location>
        <begin position="234"/>
        <end position="254"/>
    </location>
</feature>
<feature type="compositionally biased region" description="Basic and acidic residues" evidence="1">
    <location>
        <begin position="429"/>
        <end position="438"/>
    </location>
</feature>
<feature type="compositionally biased region" description="Basic and acidic residues" evidence="1">
    <location>
        <begin position="512"/>
        <end position="521"/>
    </location>
</feature>
<keyword evidence="3" id="KW-1185">Reference proteome</keyword>
<proteinExistence type="predicted"/>
<feature type="compositionally biased region" description="Polar residues" evidence="1">
    <location>
        <begin position="560"/>
        <end position="579"/>
    </location>
</feature>
<comment type="caution">
    <text evidence="2">The sequence shown here is derived from an EMBL/GenBank/DDBJ whole genome shotgun (WGS) entry which is preliminary data.</text>
</comment>
<feature type="region of interest" description="Disordered" evidence="1">
    <location>
        <begin position="634"/>
        <end position="727"/>
    </location>
</feature>
<dbReference type="EMBL" id="JAPXFL010000079">
    <property type="protein sequence ID" value="KAK9496468.1"/>
    <property type="molecule type" value="Genomic_DNA"/>
</dbReference>
<feature type="compositionally biased region" description="Polar residues" evidence="1">
    <location>
        <begin position="330"/>
        <end position="348"/>
    </location>
</feature>
<feature type="compositionally biased region" description="Polar residues" evidence="1">
    <location>
        <begin position="141"/>
        <end position="152"/>
    </location>
</feature>
<feature type="compositionally biased region" description="Basic residues" evidence="1">
    <location>
        <begin position="593"/>
        <end position="603"/>
    </location>
</feature>
<feature type="region of interest" description="Disordered" evidence="1">
    <location>
        <begin position="234"/>
        <end position="622"/>
    </location>
</feature>
<feature type="compositionally biased region" description="Basic and acidic residues" evidence="1">
    <location>
        <begin position="718"/>
        <end position="727"/>
    </location>
</feature>
<feature type="compositionally biased region" description="Basic and acidic residues" evidence="1">
    <location>
        <begin position="473"/>
        <end position="486"/>
    </location>
</feature>
<feature type="compositionally biased region" description="Low complexity" evidence="1">
    <location>
        <begin position="489"/>
        <end position="501"/>
    </location>
</feature>
<feature type="compositionally biased region" description="Low complexity" evidence="1">
    <location>
        <begin position="388"/>
        <end position="405"/>
    </location>
</feature>
<feature type="compositionally biased region" description="Basic and acidic residues" evidence="1">
    <location>
        <begin position="108"/>
        <end position="124"/>
    </location>
</feature>
<organism evidence="2 3">
    <name type="scientific">Rhynocoris fuscipes</name>
    <dbReference type="NCBI Taxonomy" id="488301"/>
    <lineage>
        <taxon>Eukaryota</taxon>
        <taxon>Metazoa</taxon>
        <taxon>Ecdysozoa</taxon>
        <taxon>Arthropoda</taxon>
        <taxon>Hexapoda</taxon>
        <taxon>Insecta</taxon>
        <taxon>Pterygota</taxon>
        <taxon>Neoptera</taxon>
        <taxon>Paraneoptera</taxon>
        <taxon>Hemiptera</taxon>
        <taxon>Heteroptera</taxon>
        <taxon>Panheteroptera</taxon>
        <taxon>Cimicomorpha</taxon>
        <taxon>Reduviidae</taxon>
        <taxon>Harpactorinae</taxon>
        <taxon>Harpactorini</taxon>
        <taxon>Rhynocoris</taxon>
    </lineage>
</organism>
<gene>
    <name evidence="2" type="ORF">O3M35_013232</name>
</gene>
<feature type="compositionally biased region" description="Polar residues" evidence="1">
    <location>
        <begin position="299"/>
        <end position="312"/>
    </location>
</feature>